<dbReference type="GO" id="GO:0022857">
    <property type="term" value="F:transmembrane transporter activity"/>
    <property type="evidence" value="ECO:0007669"/>
    <property type="project" value="InterPro"/>
</dbReference>
<dbReference type="InterPro" id="IPR036259">
    <property type="entry name" value="MFS_trans_sf"/>
</dbReference>
<protein>
    <submittedName>
        <fullName evidence="7">Protein NRT1/ PTR FAMILY 2.7-like isoform X1</fullName>
    </submittedName>
</protein>
<evidence type="ECO:0000256" key="6">
    <source>
        <dbReference type="SAM" id="Phobius"/>
    </source>
</evidence>
<feature type="transmembrane region" description="Helical" evidence="6">
    <location>
        <begin position="348"/>
        <end position="370"/>
    </location>
</feature>
<dbReference type="Proteomes" id="UP001140949">
    <property type="component" value="Unassembled WGS sequence"/>
</dbReference>
<evidence type="ECO:0000256" key="4">
    <source>
        <dbReference type="ARBA" id="ARBA00022989"/>
    </source>
</evidence>
<feature type="transmembrane region" description="Helical" evidence="6">
    <location>
        <begin position="146"/>
        <end position="164"/>
    </location>
</feature>
<gene>
    <name evidence="7" type="ORF">M6B38_291815</name>
</gene>
<name>A0AAX6HUA5_IRIPA</name>
<feature type="transmembrane region" description="Helical" evidence="6">
    <location>
        <begin position="6"/>
        <end position="28"/>
    </location>
</feature>
<feature type="transmembrane region" description="Helical" evidence="6">
    <location>
        <begin position="391"/>
        <end position="410"/>
    </location>
</feature>
<keyword evidence="5 6" id="KW-0472">Membrane</keyword>
<dbReference type="EMBL" id="JANAVB010006599">
    <property type="protein sequence ID" value="KAJ6844283.1"/>
    <property type="molecule type" value="Genomic_DNA"/>
</dbReference>
<dbReference type="AlphaFoldDB" id="A0AAX6HUA5"/>
<feature type="transmembrane region" description="Helical" evidence="6">
    <location>
        <begin position="104"/>
        <end position="126"/>
    </location>
</feature>
<evidence type="ECO:0000256" key="3">
    <source>
        <dbReference type="ARBA" id="ARBA00022692"/>
    </source>
</evidence>
<feature type="transmembrane region" description="Helical" evidence="6">
    <location>
        <begin position="185"/>
        <end position="207"/>
    </location>
</feature>
<feature type="transmembrane region" description="Helical" evidence="6">
    <location>
        <begin position="213"/>
        <end position="235"/>
    </location>
</feature>
<reference evidence="7" key="1">
    <citation type="journal article" date="2023" name="GigaByte">
        <title>Genome assembly of the bearded iris, Iris pallida Lam.</title>
        <authorList>
            <person name="Bruccoleri R.E."/>
            <person name="Oakeley E.J."/>
            <person name="Faust A.M.E."/>
            <person name="Altorfer M."/>
            <person name="Dessus-Babus S."/>
            <person name="Burckhardt D."/>
            <person name="Oertli M."/>
            <person name="Naumann U."/>
            <person name="Petersen F."/>
            <person name="Wong J."/>
        </authorList>
    </citation>
    <scope>NUCLEOTIDE SEQUENCE</scope>
    <source>
        <strain evidence="7">GSM-AAB239-AS_SAM_17_03QT</strain>
    </source>
</reference>
<comment type="subcellular location">
    <subcellularLocation>
        <location evidence="1">Membrane</location>
        <topology evidence="1">Multi-pass membrane protein</topology>
    </subcellularLocation>
</comment>
<dbReference type="Pfam" id="PF00854">
    <property type="entry name" value="PTR2"/>
    <property type="match status" value="1"/>
</dbReference>
<evidence type="ECO:0000256" key="2">
    <source>
        <dbReference type="ARBA" id="ARBA00005982"/>
    </source>
</evidence>
<comment type="caution">
    <text evidence="7">The sequence shown here is derived from an EMBL/GenBank/DDBJ whole genome shotgun (WGS) entry which is preliminary data.</text>
</comment>
<dbReference type="SUPFAM" id="SSF103473">
    <property type="entry name" value="MFS general substrate transporter"/>
    <property type="match status" value="1"/>
</dbReference>
<keyword evidence="4 6" id="KW-1133">Transmembrane helix</keyword>
<feature type="transmembrane region" description="Helical" evidence="6">
    <location>
        <begin position="422"/>
        <end position="446"/>
    </location>
</feature>
<evidence type="ECO:0000256" key="1">
    <source>
        <dbReference type="ARBA" id="ARBA00004141"/>
    </source>
</evidence>
<feature type="transmembrane region" description="Helical" evidence="6">
    <location>
        <begin position="40"/>
        <end position="65"/>
    </location>
</feature>
<feature type="transmembrane region" description="Helical" evidence="6">
    <location>
        <begin position="77"/>
        <end position="97"/>
    </location>
</feature>
<sequence>MEDLPLCFRSLPLLLMHIFIYIYIRIFFAIDNILCKLIDLIYGGGVAGVSMGYQGLLSNLLVYLIKQYHINNADATQILSVVNGCIQFASILCAVVADAIGCFYVVYVAVVASFLSSFLFVLTSAIPSLSPPSCALGPCEAPAGGQLSVLYFAIFLLAVGAGGTRLSSTTFGASQMDTSEGQASFFNWFGMASFTALIIGMTAIVYVEDNMGWVFGFSLCAGVCAVGVLVFHLGIPYYRPSECQDQNPFLTLLRSLGRKIGRKTQKTYESLSHYHGLEGAASETLSQFESSIDQHWLTETEEDQILSSIIRLLPLLSTIIPLGLAINIQSSLIILQAMVMDRHLGPDFLIPAASTATFTLVTVVVSIPFLEGIVYKKWHITPLQRIGISHALVFLAFACTAIIESIRLASLDGPGGAMSVLWLVPPLLLVGLAEAFAFPSQLLFYFQEFPESLRNSSAGVTALMTGIGCYLSTTVVAVIRRATDWWQDDTDQSRLDNVYWVIAAIELLNFGYFLLCAVLYKSRGKARI</sequence>
<feature type="transmembrane region" description="Helical" evidence="6">
    <location>
        <begin position="458"/>
        <end position="479"/>
    </location>
</feature>
<feature type="transmembrane region" description="Helical" evidence="6">
    <location>
        <begin position="312"/>
        <end position="336"/>
    </location>
</feature>
<proteinExistence type="inferred from homology"/>
<comment type="similarity">
    <text evidence="2">Belongs to the major facilitator superfamily. Proton-dependent oligopeptide transporter (POT/PTR) (TC 2.A.17) family.</text>
</comment>
<evidence type="ECO:0000313" key="8">
    <source>
        <dbReference type="Proteomes" id="UP001140949"/>
    </source>
</evidence>
<keyword evidence="8" id="KW-1185">Reference proteome</keyword>
<feature type="transmembrane region" description="Helical" evidence="6">
    <location>
        <begin position="499"/>
        <end position="520"/>
    </location>
</feature>
<organism evidence="7 8">
    <name type="scientific">Iris pallida</name>
    <name type="common">Sweet iris</name>
    <dbReference type="NCBI Taxonomy" id="29817"/>
    <lineage>
        <taxon>Eukaryota</taxon>
        <taxon>Viridiplantae</taxon>
        <taxon>Streptophyta</taxon>
        <taxon>Embryophyta</taxon>
        <taxon>Tracheophyta</taxon>
        <taxon>Spermatophyta</taxon>
        <taxon>Magnoliopsida</taxon>
        <taxon>Liliopsida</taxon>
        <taxon>Asparagales</taxon>
        <taxon>Iridaceae</taxon>
        <taxon>Iridoideae</taxon>
        <taxon>Irideae</taxon>
        <taxon>Iris</taxon>
    </lineage>
</organism>
<dbReference type="Gene3D" id="1.20.1250.20">
    <property type="entry name" value="MFS general substrate transporter like domains"/>
    <property type="match status" value="1"/>
</dbReference>
<accession>A0AAX6HUA5</accession>
<dbReference type="PANTHER" id="PTHR11654">
    <property type="entry name" value="OLIGOPEPTIDE TRANSPORTER-RELATED"/>
    <property type="match status" value="1"/>
</dbReference>
<dbReference type="GO" id="GO:0016020">
    <property type="term" value="C:membrane"/>
    <property type="evidence" value="ECO:0007669"/>
    <property type="project" value="UniProtKB-SubCell"/>
</dbReference>
<keyword evidence="3 6" id="KW-0812">Transmembrane</keyword>
<dbReference type="InterPro" id="IPR000109">
    <property type="entry name" value="POT_fam"/>
</dbReference>
<evidence type="ECO:0000313" key="7">
    <source>
        <dbReference type="EMBL" id="KAJ6844283.1"/>
    </source>
</evidence>
<reference evidence="7" key="2">
    <citation type="submission" date="2023-04" db="EMBL/GenBank/DDBJ databases">
        <authorList>
            <person name="Bruccoleri R.E."/>
            <person name="Oakeley E.J."/>
            <person name="Faust A.-M."/>
            <person name="Dessus-Babus S."/>
            <person name="Altorfer M."/>
            <person name="Burckhardt D."/>
            <person name="Oertli M."/>
            <person name="Naumann U."/>
            <person name="Petersen F."/>
            <person name="Wong J."/>
        </authorList>
    </citation>
    <scope>NUCLEOTIDE SEQUENCE</scope>
    <source>
        <strain evidence="7">GSM-AAB239-AS_SAM_17_03QT</strain>
        <tissue evidence="7">Leaf</tissue>
    </source>
</reference>
<evidence type="ECO:0000256" key="5">
    <source>
        <dbReference type="ARBA" id="ARBA00023136"/>
    </source>
</evidence>